<gene>
    <name evidence="1" type="ORF">WKI68_36875</name>
</gene>
<name>A0ABU8UBK3_9ACTN</name>
<dbReference type="EMBL" id="JBBKAM010000002">
    <property type="protein sequence ID" value="MEJ8645273.1"/>
    <property type="molecule type" value="Genomic_DNA"/>
</dbReference>
<comment type="caution">
    <text evidence="1">The sequence shown here is derived from an EMBL/GenBank/DDBJ whole genome shotgun (WGS) entry which is preliminary data.</text>
</comment>
<keyword evidence="2" id="KW-1185">Reference proteome</keyword>
<reference evidence="1 2" key="1">
    <citation type="submission" date="2024-03" db="EMBL/GenBank/DDBJ databases">
        <title>Novel Streptomyces species of biotechnological and ecological value are a feature of Machair soil.</title>
        <authorList>
            <person name="Prole J.R."/>
            <person name="Goodfellow M."/>
            <person name="Allenby N."/>
            <person name="Ward A.C."/>
        </authorList>
    </citation>
    <scope>NUCLEOTIDE SEQUENCE [LARGE SCALE GENOMIC DNA]</scope>
    <source>
        <strain evidence="1 2">MS1.HAVA.3</strain>
    </source>
</reference>
<dbReference type="InterPro" id="IPR054202">
    <property type="entry name" value="DUF6907"/>
</dbReference>
<dbReference type="Pfam" id="PF21848">
    <property type="entry name" value="DUF6907"/>
    <property type="match status" value="1"/>
</dbReference>
<evidence type="ECO:0000313" key="2">
    <source>
        <dbReference type="Proteomes" id="UP001382904"/>
    </source>
</evidence>
<protein>
    <submittedName>
        <fullName evidence="1">Uncharacterized protein</fullName>
    </submittedName>
</protein>
<accession>A0ABU8UBK3</accession>
<dbReference type="Proteomes" id="UP001382904">
    <property type="component" value="Unassembled WGS sequence"/>
</dbReference>
<sequence length="59" mass="6269">MSAPRIVTVQTLDHGPVVLDEPSWCVIEHQDGNHRSGIRHDGVEHAASVDVPAAAESSS</sequence>
<organism evidence="1 2">
    <name type="scientific">Streptomyces caledonius</name>
    <dbReference type="NCBI Taxonomy" id="3134107"/>
    <lineage>
        <taxon>Bacteria</taxon>
        <taxon>Bacillati</taxon>
        <taxon>Actinomycetota</taxon>
        <taxon>Actinomycetes</taxon>
        <taxon>Kitasatosporales</taxon>
        <taxon>Streptomycetaceae</taxon>
        <taxon>Streptomyces</taxon>
    </lineage>
</organism>
<proteinExistence type="predicted"/>
<evidence type="ECO:0000313" key="1">
    <source>
        <dbReference type="EMBL" id="MEJ8645273.1"/>
    </source>
</evidence>